<dbReference type="EMBL" id="CP035704">
    <property type="protein sequence ID" value="QBB72205.1"/>
    <property type="molecule type" value="Genomic_DNA"/>
</dbReference>
<name>A0A411HNZ4_9GAMM</name>
<gene>
    <name evidence="4" type="ORF">ELE36_18550</name>
</gene>
<dbReference type="Proteomes" id="UP000291562">
    <property type="component" value="Chromosome"/>
</dbReference>
<keyword evidence="2" id="KW-0472">Membrane</keyword>
<dbReference type="InterPro" id="IPR032389">
    <property type="entry name" value="GspB_C"/>
</dbReference>
<feature type="region of interest" description="Disordered" evidence="1">
    <location>
        <begin position="128"/>
        <end position="178"/>
    </location>
</feature>
<dbReference type="OrthoDB" id="5432325at2"/>
<evidence type="ECO:0000313" key="4">
    <source>
        <dbReference type="EMBL" id="QBB72205.1"/>
    </source>
</evidence>
<dbReference type="Pfam" id="PF16537">
    <property type="entry name" value="T2SSB"/>
    <property type="match status" value="1"/>
</dbReference>
<protein>
    <recommendedName>
        <fullName evidence="3">Type II secretion system protein GspB C-terminal domain-containing protein</fullName>
    </recommendedName>
</protein>
<accession>A0A411HNZ4</accession>
<dbReference type="GO" id="GO:0015627">
    <property type="term" value="C:type II protein secretion system complex"/>
    <property type="evidence" value="ECO:0007669"/>
    <property type="project" value="InterPro"/>
</dbReference>
<keyword evidence="2" id="KW-0812">Transmembrane</keyword>
<organism evidence="4 5">
    <name type="scientific">Pseudolysobacter antarcticus</name>
    <dbReference type="NCBI Taxonomy" id="2511995"/>
    <lineage>
        <taxon>Bacteria</taxon>
        <taxon>Pseudomonadati</taxon>
        <taxon>Pseudomonadota</taxon>
        <taxon>Gammaproteobacteria</taxon>
        <taxon>Lysobacterales</taxon>
        <taxon>Rhodanobacteraceae</taxon>
        <taxon>Pseudolysobacter</taxon>
    </lineage>
</organism>
<evidence type="ECO:0000313" key="5">
    <source>
        <dbReference type="Proteomes" id="UP000291562"/>
    </source>
</evidence>
<evidence type="ECO:0000256" key="2">
    <source>
        <dbReference type="SAM" id="Phobius"/>
    </source>
</evidence>
<dbReference type="AlphaFoldDB" id="A0A411HNZ4"/>
<evidence type="ECO:0000259" key="3">
    <source>
        <dbReference type="Pfam" id="PF16537"/>
    </source>
</evidence>
<feature type="transmembrane region" description="Helical" evidence="2">
    <location>
        <begin position="36"/>
        <end position="55"/>
    </location>
</feature>
<sequence length="285" mass="29363">MSLILDALKKSEEKRQLGQAPTLGSSIVSTRRRRNMLPYIIAAIVLVALIGLWQFNRYKHSHNKGSTPATSAVQSPATTTPATSANVNRAAPPTGAAAAATSPAPNAAAPTNKAAAPPIAINSRRPTALANAPTAAPPPKATTTPVAPVPVAPTARAAPPSAKPLPPTTSPPTASAPTATAANVANAAAPDNIRAPASAVAANPDAKPIQAYYELPFPVRKDLPAIKISMHVYAVDPAQRFIVVNNVHQGEGDSIEGGVTVREIRPTDIVLEFQGKIFSVPRTGI</sequence>
<keyword evidence="5" id="KW-1185">Reference proteome</keyword>
<feature type="compositionally biased region" description="Pro residues" evidence="1">
    <location>
        <begin position="161"/>
        <end position="170"/>
    </location>
</feature>
<dbReference type="RefSeq" id="WP_129835950.1">
    <property type="nucleotide sequence ID" value="NZ_CP035704.1"/>
</dbReference>
<keyword evidence="2" id="KW-1133">Transmembrane helix</keyword>
<evidence type="ECO:0000256" key="1">
    <source>
        <dbReference type="SAM" id="MobiDB-lite"/>
    </source>
</evidence>
<proteinExistence type="predicted"/>
<dbReference type="KEGG" id="xbc:ELE36_18550"/>
<feature type="compositionally biased region" description="Low complexity" evidence="1">
    <location>
        <begin position="66"/>
        <end position="114"/>
    </location>
</feature>
<feature type="region of interest" description="Disordered" evidence="1">
    <location>
        <begin position="62"/>
        <end position="114"/>
    </location>
</feature>
<reference evidence="4 5" key="1">
    <citation type="submission" date="2019-01" db="EMBL/GenBank/DDBJ databases">
        <title>Pseudolysobacter antarctica gen. nov., sp. nov., isolated from Fildes Peninsula, Antarctica.</title>
        <authorList>
            <person name="Wei Z."/>
            <person name="Peng F."/>
        </authorList>
    </citation>
    <scope>NUCLEOTIDE SEQUENCE [LARGE SCALE GENOMIC DNA]</scope>
    <source>
        <strain evidence="4 5">AQ6-296</strain>
    </source>
</reference>
<feature type="domain" description="Type II secretion system protein GspB C-terminal" evidence="3">
    <location>
        <begin position="223"/>
        <end position="281"/>
    </location>
</feature>